<evidence type="ECO:0000256" key="4">
    <source>
        <dbReference type="ARBA" id="ARBA00011991"/>
    </source>
</evidence>
<evidence type="ECO:0000313" key="13">
    <source>
        <dbReference type="Proteomes" id="UP001150259"/>
    </source>
</evidence>
<name>A0ABT5GDY3_9MICO</name>
<dbReference type="NCBIfam" id="NF000996">
    <property type="entry name" value="PRK00105.1"/>
    <property type="match status" value="1"/>
</dbReference>
<keyword evidence="8 11" id="KW-0808">Transferase</keyword>
<gene>
    <name evidence="11 12" type="primary">cobT</name>
    <name evidence="12" type="ORF">OO014_04310</name>
</gene>
<dbReference type="InterPro" id="IPR017846">
    <property type="entry name" value="Nict_dMeBzImd_PRibTrfase_bact"/>
</dbReference>
<dbReference type="PANTHER" id="PTHR43463">
    <property type="entry name" value="NICOTINATE-NUCLEOTIDE--DIMETHYLBENZIMIDAZOLE PHOSPHORIBOSYLTRANSFERASE"/>
    <property type="match status" value="1"/>
</dbReference>
<dbReference type="InterPro" id="IPR003200">
    <property type="entry name" value="Nict_dMeBzImd_PRibTrfase"/>
</dbReference>
<sequence>MPTQTSTITPPDERTHAAALERLDGLAKPLGSLGRLEQVGAWLAACQGVCPPDPIERVRAVVLAGDHGVTDSGVSAYPKDVTAAMVHAFVAGVAGVSVLARQHGATVRVLDIGVDADLSSAPGDVTAHKLTRSSGPIDVTDAISRDLAERAIAVGAEIADAEVDAGAQLLVLGDMGIGNTTPSAALIASSLGLEADAVIGRGTGIDDAARARKLDVLARALARVCDEDRRVADPVARLAALGSADLAAGAGFLVQAARRGVPVLLDGVIACAEALVAADLAPGAQAWFVAGHRSPEPAQAHALAALGLEPILDLGMRLGEGSGAMAAVPLVRSAALLMREMALLADLVAP</sequence>
<dbReference type="Pfam" id="PF02277">
    <property type="entry name" value="DBI_PRT"/>
    <property type="match status" value="1"/>
</dbReference>
<proteinExistence type="inferred from homology"/>
<reference evidence="12 13" key="1">
    <citation type="submission" date="2022-11" db="EMBL/GenBank/DDBJ databases">
        <title>Anaerobic phenanthrene biodegradation by a DNRA strain PheN6.</title>
        <authorList>
            <person name="Zhang Z."/>
        </authorList>
    </citation>
    <scope>NUCLEOTIDE SEQUENCE [LARGE SCALE GENOMIC DNA]</scope>
    <source>
        <strain evidence="12 13">PheN6</strain>
    </source>
</reference>
<dbReference type="PANTHER" id="PTHR43463:SF1">
    <property type="entry name" value="NICOTINATE-NUCLEOTIDE--DIMETHYLBENZIMIDAZOLE PHOSPHORIBOSYLTRANSFERASE"/>
    <property type="match status" value="1"/>
</dbReference>
<evidence type="ECO:0000256" key="7">
    <source>
        <dbReference type="ARBA" id="ARBA00022676"/>
    </source>
</evidence>
<dbReference type="EMBL" id="JAPFQL010000011">
    <property type="protein sequence ID" value="MDC5696470.1"/>
    <property type="molecule type" value="Genomic_DNA"/>
</dbReference>
<keyword evidence="6 11" id="KW-0169">Cobalamin biosynthesis</keyword>
<keyword evidence="7 11" id="KW-0328">Glycosyltransferase</keyword>
<keyword evidence="13" id="KW-1185">Reference proteome</keyword>
<dbReference type="NCBIfam" id="TIGR03160">
    <property type="entry name" value="cobT_DBIPRT"/>
    <property type="match status" value="1"/>
</dbReference>
<evidence type="ECO:0000256" key="1">
    <source>
        <dbReference type="ARBA" id="ARBA00002197"/>
    </source>
</evidence>
<evidence type="ECO:0000313" key="12">
    <source>
        <dbReference type="EMBL" id="MDC5696470.1"/>
    </source>
</evidence>
<evidence type="ECO:0000256" key="6">
    <source>
        <dbReference type="ARBA" id="ARBA00022573"/>
    </source>
</evidence>
<dbReference type="Proteomes" id="UP001150259">
    <property type="component" value="Unassembled WGS sequence"/>
</dbReference>
<dbReference type="InterPro" id="IPR036087">
    <property type="entry name" value="Nict_dMeBzImd_PRibTrfase_sf"/>
</dbReference>
<dbReference type="GO" id="GO:0008939">
    <property type="term" value="F:nicotinate-nucleotide-dimethylbenzimidazole phosphoribosyltransferase activity"/>
    <property type="evidence" value="ECO:0007669"/>
    <property type="project" value="UniProtKB-EC"/>
</dbReference>
<dbReference type="CDD" id="cd02439">
    <property type="entry name" value="DMB-PRT_CobT"/>
    <property type="match status" value="1"/>
</dbReference>
<evidence type="ECO:0000256" key="8">
    <source>
        <dbReference type="ARBA" id="ARBA00022679"/>
    </source>
</evidence>
<evidence type="ECO:0000256" key="9">
    <source>
        <dbReference type="ARBA" id="ARBA00030686"/>
    </source>
</evidence>
<dbReference type="Gene3D" id="3.40.50.10210">
    <property type="match status" value="1"/>
</dbReference>
<protein>
    <recommendedName>
        <fullName evidence="5 11">Nicotinate-nucleotide--dimethylbenzimidazole phosphoribosyltransferase</fullName>
        <shortName evidence="11">NN:DBI PRT</shortName>
        <ecNumber evidence="4 11">2.4.2.21</ecNumber>
    </recommendedName>
    <alternativeName>
        <fullName evidence="9 11">N(1)-alpha-phosphoribosyltransferase</fullName>
    </alternativeName>
</protein>
<accession>A0ABT5GDY3</accession>
<comment type="caution">
    <text evidence="12">The sequence shown here is derived from an EMBL/GenBank/DDBJ whole genome shotgun (WGS) entry which is preliminary data.</text>
</comment>
<feature type="active site" description="Proton acceptor" evidence="11">
    <location>
        <position position="320"/>
    </location>
</feature>
<comment type="catalytic activity">
    <reaction evidence="10 11">
        <text>5,6-dimethylbenzimidazole + nicotinate beta-D-ribonucleotide = alpha-ribazole 5'-phosphate + nicotinate + H(+)</text>
        <dbReference type="Rhea" id="RHEA:11196"/>
        <dbReference type="ChEBI" id="CHEBI:15378"/>
        <dbReference type="ChEBI" id="CHEBI:15890"/>
        <dbReference type="ChEBI" id="CHEBI:32544"/>
        <dbReference type="ChEBI" id="CHEBI:57502"/>
        <dbReference type="ChEBI" id="CHEBI:57918"/>
        <dbReference type="EC" id="2.4.2.21"/>
    </reaction>
</comment>
<organism evidence="12 13">
    <name type="scientific">Intrasporangium calvum</name>
    <dbReference type="NCBI Taxonomy" id="53358"/>
    <lineage>
        <taxon>Bacteria</taxon>
        <taxon>Bacillati</taxon>
        <taxon>Actinomycetota</taxon>
        <taxon>Actinomycetes</taxon>
        <taxon>Micrococcales</taxon>
        <taxon>Intrasporangiaceae</taxon>
        <taxon>Intrasporangium</taxon>
    </lineage>
</organism>
<dbReference type="EC" id="2.4.2.21" evidence="4 11"/>
<dbReference type="HAMAP" id="MF_00230">
    <property type="entry name" value="CobT"/>
    <property type="match status" value="1"/>
</dbReference>
<evidence type="ECO:0000256" key="5">
    <source>
        <dbReference type="ARBA" id="ARBA00015486"/>
    </source>
</evidence>
<evidence type="ECO:0000256" key="2">
    <source>
        <dbReference type="ARBA" id="ARBA00005049"/>
    </source>
</evidence>
<evidence type="ECO:0000256" key="10">
    <source>
        <dbReference type="ARBA" id="ARBA00047340"/>
    </source>
</evidence>
<evidence type="ECO:0000256" key="11">
    <source>
        <dbReference type="HAMAP-Rule" id="MF_00230"/>
    </source>
</evidence>
<dbReference type="Gene3D" id="1.10.1610.10">
    <property type="match status" value="1"/>
</dbReference>
<dbReference type="InterPro" id="IPR023195">
    <property type="entry name" value="Nict_dMeBzImd_PRibTrfase_N"/>
</dbReference>
<dbReference type="RefSeq" id="WP_272461046.1">
    <property type="nucleotide sequence ID" value="NZ_JAPFQL010000011.1"/>
</dbReference>
<evidence type="ECO:0000256" key="3">
    <source>
        <dbReference type="ARBA" id="ARBA00007110"/>
    </source>
</evidence>
<comment type="pathway">
    <text evidence="2 11">Nucleoside biosynthesis; alpha-ribazole biosynthesis; alpha-ribazole from 5,6-dimethylbenzimidazole: step 1/2.</text>
</comment>
<comment type="similarity">
    <text evidence="3 11">Belongs to the CobT family.</text>
</comment>
<comment type="function">
    <text evidence="1 11">Catalyzes the synthesis of alpha-ribazole-5'-phosphate from nicotinate mononucleotide (NAMN) and 5,6-dimethylbenzimidazole (DMB).</text>
</comment>
<dbReference type="SUPFAM" id="SSF52733">
    <property type="entry name" value="Nicotinate mononucleotide:5,6-dimethylbenzimidazole phosphoribosyltransferase (CobT)"/>
    <property type="match status" value="1"/>
</dbReference>